<comment type="caution">
    <text evidence="10">The sequence shown here is derived from an EMBL/GenBank/DDBJ whole genome shotgun (WGS) entry which is preliminary data.</text>
</comment>
<keyword evidence="7" id="KW-0408">Iron</keyword>
<dbReference type="GO" id="GO:0046872">
    <property type="term" value="F:metal ion binding"/>
    <property type="evidence" value="ECO:0007669"/>
    <property type="project" value="UniProtKB-KW"/>
</dbReference>
<dbReference type="InterPro" id="IPR006076">
    <property type="entry name" value="FAD-dep_OxRdtase"/>
</dbReference>
<dbReference type="EC" id="1.8.98.1" evidence="10"/>
<dbReference type="PANTHER" id="PTHR43498:SF1">
    <property type="entry name" value="COB--COM HETERODISULFIDE REDUCTASE IRON-SULFUR SUBUNIT A"/>
    <property type="match status" value="1"/>
</dbReference>
<evidence type="ECO:0000313" key="10">
    <source>
        <dbReference type="EMBL" id="KUG29455.1"/>
    </source>
</evidence>
<feature type="domain" description="4Fe-4S ferredoxin-type" evidence="9">
    <location>
        <begin position="149"/>
        <end position="178"/>
    </location>
</feature>
<keyword evidence="4" id="KW-0479">Metal-binding</keyword>
<keyword evidence="6 10" id="KW-0560">Oxidoreductase</keyword>
<keyword evidence="5" id="KW-0285">Flavoprotein</keyword>
<dbReference type="InterPro" id="IPR036188">
    <property type="entry name" value="FAD/NAD-bd_sf"/>
</dbReference>
<dbReference type="InterPro" id="IPR039650">
    <property type="entry name" value="HdrA-like"/>
</dbReference>
<evidence type="ECO:0000256" key="3">
    <source>
        <dbReference type="ARBA" id="ARBA00022485"/>
    </source>
</evidence>
<feature type="domain" description="4Fe-4S ferredoxin-type" evidence="9">
    <location>
        <begin position="101"/>
        <end position="131"/>
    </location>
</feature>
<dbReference type="SUPFAM" id="SSF51905">
    <property type="entry name" value="FAD/NAD(P)-binding domain"/>
    <property type="match status" value="1"/>
</dbReference>
<organism evidence="10">
    <name type="scientific">hydrocarbon metagenome</name>
    <dbReference type="NCBI Taxonomy" id="938273"/>
    <lineage>
        <taxon>unclassified sequences</taxon>
        <taxon>metagenomes</taxon>
        <taxon>ecological metagenomes</taxon>
    </lineage>
</organism>
<evidence type="ECO:0000256" key="6">
    <source>
        <dbReference type="ARBA" id="ARBA00023002"/>
    </source>
</evidence>
<dbReference type="GO" id="GO:0051539">
    <property type="term" value="F:4 iron, 4 sulfur cluster binding"/>
    <property type="evidence" value="ECO:0007669"/>
    <property type="project" value="UniProtKB-KW"/>
</dbReference>
<dbReference type="InterPro" id="IPR017896">
    <property type="entry name" value="4Fe4S_Fe-S-bd"/>
</dbReference>
<dbReference type="InterPro" id="IPR017900">
    <property type="entry name" value="4Fe4S_Fe_S_CS"/>
</dbReference>
<proteinExistence type="inferred from homology"/>
<evidence type="ECO:0000256" key="4">
    <source>
        <dbReference type="ARBA" id="ARBA00022723"/>
    </source>
</evidence>
<evidence type="ECO:0000256" key="7">
    <source>
        <dbReference type="ARBA" id="ARBA00023004"/>
    </source>
</evidence>
<sequence length="442" mass="46717">MDSWNNAVFDAVVIGGGIAGLQSALDLAGQGYKTAVVEKDASIGGKMIRLSKVFPTLDCASCITTPKMAAAAHHENITLYTCCDVQRVEKDASGVSVSMIQRPRYVDIDKCIGCRKCEYACPVLIPDAEQGGFSGRKAIRIPFSNAIPQKALLDVENCMLCGKCADVCPTKAIRYDQKPETCRIQATTAILATGYELSSLEDKPQYGNGDIPNVIDSLQMERLLAPHGPYGRVLRPSDGMIPDSIAYVQCAGSRDASMGVSYCSRFCCMYAVKQAMLLSGSLPLADITIYYMDIRAFGKNYEQFYQNAKAMGIEFVKAKVASLDAGEGGAVTVRYEDQSGEGATSRDHDLVVLSMGVLPGFAPGGVCPVGVGADGFIQSVLPKMSPSVTDMEGVFVAGVAAGPKDIVDTITEAGAAAMQAAQYLAALSGKGPGAAKKESSHE</sequence>
<dbReference type="PANTHER" id="PTHR43498">
    <property type="entry name" value="FERREDOXIN:COB-COM HETERODISULFIDE REDUCTASE SUBUNIT A"/>
    <property type="match status" value="1"/>
</dbReference>
<keyword evidence="3" id="KW-0004">4Fe-4S</keyword>
<comment type="cofactor">
    <cofactor evidence="1">
        <name>FAD</name>
        <dbReference type="ChEBI" id="CHEBI:57692"/>
    </cofactor>
</comment>
<dbReference type="Gene3D" id="3.30.70.3270">
    <property type="match status" value="1"/>
</dbReference>
<evidence type="ECO:0000256" key="8">
    <source>
        <dbReference type="ARBA" id="ARBA00023014"/>
    </source>
</evidence>
<protein>
    <submittedName>
        <fullName evidence="10">Cob--com heterodisulfide reductase subunit a</fullName>
        <ecNumber evidence="10">1.8.98.1</ecNumber>
    </submittedName>
</protein>
<dbReference type="Pfam" id="PF13183">
    <property type="entry name" value="Fer4_8"/>
    <property type="match status" value="1"/>
</dbReference>
<evidence type="ECO:0000259" key="9">
    <source>
        <dbReference type="PROSITE" id="PS51379"/>
    </source>
</evidence>
<keyword evidence="5" id="KW-0274">FAD</keyword>
<dbReference type="GO" id="GO:0051912">
    <property type="term" value="F:CoB--CoM heterodisulfide reductase activity"/>
    <property type="evidence" value="ECO:0007669"/>
    <property type="project" value="UniProtKB-EC"/>
</dbReference>
<dbReference type="AlphaFoldDB" id="A0A0W8G8H4"/>
<dbReference type="PROSITE" id="PS00198">
    <property type="entry name" value="4FE4S_FER_1"/>
    <property type="match status" value="2"/>
</dbReference>
<comment type="similarity">
    <text evidence="2">Belongs to the HdrA family.</text>
</comment>
<evidence type="ECO:0000256" key="1">
    <source>
        <dbReference type="ARBA" id="ARBA00001974"/>
    </source>
</evidence>
<dbReference type="Gene3D" id="3.50.50.60">
    <property type="entry name" value="FAD/NAD(P)-binding domain"/>
    <property type="match status" value="2"/>
</dbReference>
<dbReference type="EMBL" id="LNQE01000082">
    <property type="protein sequence ID" value="KUG29455.1"/>
    <property type="molecule type" value="Genomic_DNA"/>
</dbReference>
<dbReference type="Pfam" id="PF01266">
    <property type="entry name" value="DAO"/>
    <property type="match status" value="1"/>
</dbReference>
<accession>A0A0W8G8H4</accession>
<name>A0A0W8G8H4_9ZZZZ</name>
<dbReference type="PROSITE" id="PS51379">
    <property type="entry name" value="4FE4S_FER_2"/>
    <property type="match status" value="2"/>
</dbReference>
<gene>
    <name evidence="10" type="ORF">ASZ90_000655</name>
</gene>
<evidence type="ECO:0000256" key="2">
    <source>
        <dbReference type="ARBA" id="ARBA00006561"/>
    </source>
</evidence>
<reference evidence="10" key="1">
    <citation type="journal article" date="2015" name="Proc. Natl. Acad. Sci. U.S.A.">
        <title>Networks of energetic and metabolic interactions define dynamics in microbial communities.</title>
        <authorList>
            <person name="Embree M."/>
            <person name="Liu J.K."/>
            <person name="Al-Bassam M.M."/>
            <person name="Zengler K."/>
        </authorList>
    </citation>
    <scope>NUCLEOTIDE SEQUENCE</scope>
</reference>
<keyword evidence="8" id="KW-0411">Iron-sulfur</keyword>
<evidence type="ECO:0000256" key="5">
    <source>
        <dbReference type="ARBA" id="ARBA00022827"/>
    </source>
</evidence>